<accession>A0A2G5I6P4</accession>
<evidence type="ECO:0008006" key="5">
    <source>
        <dbReference type="Google" id="ProtNLM"/>
    </source>
</evidence>
<evidence type="ECO:0000313" key="4">
    <source>
        <dbReference type="Proteomes" id="UP001302367"/>
    </source>
</evidence>
<dbReference type="EMBL" id="LKMD01000101">
    <property type="protein sequence ID" value="PIB00143.1"/>
    <property type="molecule type" value="Genomic_DNA"/>
</dbReference>
<evidence type="ECO:0000313" key="1">
    <source>
        <dbReference type="EMBL" id="PIB00143.1"/>
    </source>
</evidence>
<dbReference type="AlphaFoldDB" id="A0A2G5I6P4"/>
<keyword evidence="4" id="KW-1185">Reference proteome</keyword>
<dbReference type="OrthoDB" id="3644271at2759"/>
<dbReference type="Proteomes" id="UP000230605">
    <property type="component" value="Chromosome 3"/>
</dbReference>
<reference evidence="1 3" key="1">
    <citation type="submission" date="2015-10" db="EMBL/GenBank/DDBJ databases">
        <title>The cercosporin biosynthetic gene cluster was horizontally transferred to several fungal lineages and shown to be expanded in Cercospora beticola based on microsynteny with recipient genomes.</title>
        <authorList>
            <person name="De Jonge R."/>
            <person name="Ebert M.K."/>
            <person name="Suttle J.C."/>
            <person name="Jurick Ii W.M."/>
            <person name="Secor G.A."/>
            <person name="Thomma B.P."/>
            <person name="Van De Peer Y."/>
            <person name="Bolton M.D."/>
        </authorList>
    </citation>
    <scope>NUCLEOTIDE SEQUENCE [LARGE SCALE GENOMIC DNA]</scope>
    <source>
        <strain evidence="1 3">09-40</strain>
    </source>
</reference>
<proteinExistence type="predicted"/>
<evidence type="ECO:0000313" key="3">
    <source>
        <dbReference type="Proteomes" id="UP000230605"/>
    </source>
</evidence>
<dbReference type="EMBL" id="CP134186">
    <property type="protein sequence ID" value="WPB00696.1"/>
    <property type="molecule type" value="Genomic_DNA"/>
</dbReference>
<sequence length="188" mass="21416">MGSIAEPHVDTVAHLESICAGFLNALNERRLDPNDAEWQRMSKHIRIALDHAFRQDLPGLNDPERLVTLSEWLDSWKKIFDRLPTYRYRLLDMATVLDSKGGHAIVYMNKEMTGDPEGVITQNFGICEFMYKAAEKKWLCTNVRCVRGLREYDPAPALDDIDSPSHCAAVLTAKGTRSRLERQLVEQS</sequence>
<reference evidence="2 4" key="2">
    <citation type="submission" date="2023-09" db="EMBL/GenBank/DDBJ databases">
        <title>Complete-Gapless Cercospora beticola genome.</title>
        <authorList>
            <person name="Wyatt N.A."/>
            <person name="Spanner R.E."/>
            <person name="Bolton M.D."/>
        </authorList>
    </citation>
    <scope>NUCLEOTIDE SEQUENCE [LARGE SCALE GENOMIC DNA]</scope>
    <source>
        <strain evidence="2">Cb09-40</strain>
    </source>
</reference>
<protein>
    <recommendedName>
        <fullName evidence="5">SnoaL-like domain-containing protein</fullName>
    </recommendedName>
</protein>
<organism evidence="1 3">
    <name type="scientific">Cercospora beticola</name>
    <name type="common">Sugarbeet leaf spot fungus</name>
    <dbReference type="NCBI Taxonomy" id="122368"/>
    <lineage>
        <taxon>Eukaryota</taxon>
        <taxon>Fungi</taxon>
        <taxon>Dikarya</taxon>
        <taxon>Ascomycota</taxon>
        <taxon>Pezizomycotina</taxon>
        <taxon>Dothideomycetes</taxon>
        <taxon>Dothideomycetidae</taxon>
        <taxon>Mycosphaerellales</taxon>
        <taxon>Mycosphaerellaceae</taxon>
        <taxon>Cercospora</taxon>
    </lineage>
</organism>
<name>A0A2G5I6P4_CERBT</name>
<gene>
    <name evidence="1" type="ORF">CB0940_03522</name>
    <name evidence="2" type="ORF">RHO25_005316</name>
</gene>
<evidence type="ECO:0000313" key="2">
    <source>
        <dbReference type="EMBL" id="WPB00696.1"/>
    </source>
</evidence>
<dbReference type="Proteomes" id="UP001302367">
    <property type="component" value="Chromosome 3"/>
</dbReference>